<comment type="caution">
    <text evidence="2">The sequence shown here is derived from an EMBL/GenBank/DDBJ whole genome shotgun (WGS) entry which is preliminary data.</text>
</comment>
<gene>
    <name evidence="2" type="ORF">GCM10022247_28440</name>
</gene>
<organism evidence="2 3">
    <name type="scientific">Allokutzneria multivorans</name>
    <dbReference type="NCBI Taxonomy" id="1142134"/>
    <lineage>
        <taxon>Bacteria</taxon>
        <taxon>Bacillati</taxon>
        <taxon>Actinomycetota</taxon>
        <taxon>Actinomycetes</taxon>
        <taxon>Pseudonocardiales</taxon>
        <taxon>Pseudonocardiaceae</taxon>
        <taxon>Allokutzneria</taxon>
    </lineage>
</organism>
<keyword evidence="3" id="KW-1185">Reference proteome</keyword>
<dbReference type="Pfam" id="PF00903">
    <property type="entry name" value="Glyoxalase"/>
    <property type="match status" value="1"/>
</dbReference>
<feature type="domain" description="VOC" evidence="1">
    <location>
        <begin position="4"/>
        <end position="126"/>
    </location>
</feature>
<evidence type="ECO:0000259" key="1">
    <source>
        <dbReference type="PROSITE" id="PS51819"/>
    </source>
</evidence>
<dbReference type="InterPro" id="IPR004360">
    <property type="entry name" value="Glyas_Fos-R_dOase_dom"/>
</dbReference>
<dbReference type="PANTHER" id="PTHR36437">
    <property type="entry name" value="GLYOXALASE/BLEOMYCIN RESISTANCE PROTEIN/DIOXYGENASE"/>
    <property type="match status" value="1"/>
</dbReference>
<dbReference type="RefSeq" id="WP_344874739.1">
    <property type="nucleotide sequence ID" value="NZ_BAABAL010000008.1"/>
</dbReference>
<proteinExistence type="predicted"/>
<dbReference type="PANTHER" id="PTHR36437:SF2">
    <property type="entry name" value="GLYOXALASE_BLEOMYCIN RESISTANCE PROTEIN_DIOXYGENASE"/>
    <property type="match status" value="1"/>
</dbReference>
<sequence length="126" mass="14167">MITGVSKVVLTVRDCDAAKEFWVGRMGFAVETDAEYGEGARWLEVRSPSGVTLVLDGKSPDRAGDRSVPEELPHSNVFFTCEDIEKTYAELVERGVRFPQPPVKQPWGWWSLFEDQDGTRYALNQG</sequence>
<accession>A0ABP7S248</accession>
<reference evidence="3" key="1">
    <citation type="journal article" date="2019" name="Int. J. Syst. Evol. Microbiol.">
        <title>The Global Catalogue of Microorganisms (GCM) 10K type strain sequencing project: providing services to taxonomists for standard genome sequencing and annotation.</title>
        <authorList>
            <consortium name="The Broad Institute Genomics Platform"/>
            <consortium name="The Broad Institute Genome Sequencing Center for Infectious Disease"/>
            <person name="Wu L."/>
            <person name="Ma J."/>
        </authorList>
    </citation>
    <scope>NUCLEOTIDE SEQUENCE [LARGE SCALE GENOMIC DNA]</scope>
    <source>
        <strain evidence="3">JCM 17342</strain>
    </source>
</reference>
<dbReference type="Gene3D" id="3.10.180.10">
    <property type="entry name" value="2,3-Dihydroxybiphenyl 1,2-Dioxygenase, domain 1"/>
    <property type="match status" value="1"/>
</dbReference>
<dbReference type="PROSITE" id="PS51819">
    <property type="entry name" value="VOC"/>
    <property type="match status" value="1"/>
</dbReference>
<dbReference type="InterPro" id="IPR029068">
    <property type="entry name" value="Glyas_Bleomycin-R_OHBP_Dase"/>
</dbReference>
<name>A0ABP7S248_9PSEU</name>
<evidence type="ECO:0000313" key="2">
    <source>
        <dbReference type="EMBL" id="GAA4005404.1"/>
    </source>
</evidence>
<dbReference type="SUPFAM" id="SSF54593">
    <property type="entry name" value="Glyoxalase/Bleomycin resistance protein/Dihydroxybiphenyl dioxygenase"/>
    <property type="match status" value="1"/>
</dbReference>
<evidence type="ECO:0000313" key="3">
    <source>
        <dbReference type="Proteomes" id="UP001501747"/>
    </source>
</evidence>
<dbReference type="InterPro" id="IPR037523">
    <property type="entry name" value="VOC_core"/>
</dbReference>
<dbReference type="EMBL" id="BAABAL010000008">
    <property type="protein sequence ID" value="GAA4005404.1"/>
    <property type="molecule type" value="Genomic_DNA"/>
</dbReference>
<dbReference type="Proteomes" id="UP001501747">
    <property type="component" value="Unassembled WGS sequence"/>
</dbReference>
<protein>
    <submittedName>
        <fullName evidence="2">Glyoxalase superfamily protein</fullName>
    </submittedName>
</protein>